<dbReference type="OrthoDB" id="689543at2759"/>
<feature type="region of interest" description="Disordered" evidence="1">
    <location>
        <begin position="249"/>
        <end position="272"/>
    </location>
</feature>
<reference evidence="3" key="1">
    <citation type="journal article" date="2019" name="BMC Genomics">
        <title>A new reference genome for Sorghum bicolor reveals high levels of sequence similarity between sweet and grain genotypes: implications for the genetics of sugar metabolism.</title>
        <authorList>
            <person name="Cooper E.A."/>
            <person name="Brenton Z.W."/>
            <person name="Flinn B.S."/>
            <person name="Jenkins J."/>
            <person name="Shu S."/>
            <person name="Flowers D."/>
            <person name="Luo F."/>
            <person name="Wang Y."/>
            <person name="Xia P."/>
            <person name="Barry K."/>
            <person name="Daum C."/>
            <person name="Lipzen A."/>
            <person name="Yoshinaga Y."/>
            <person name="Schmutz J."/>
            <person name="Saski C."/>
            <person name="Vermerris W."/>
            <person name="Kresovich S."/>
        </authorList>
    </citation>
    <scope>NUCLEOTIDE SEQUENCE</scope>
</reference>
<evidence type="ECO:0000313" key="3">
    <source>
        <dbReference type="EMBL" id="KAG0534444.1"/>
    </source>
</evidence>
<evidence type="ECO:0008006" key="5">
    <source>
        <dbReference type="Google" id="ProtNLM"/>
    </source>
</evidence>
<dbReference type="AlphaFoldDB" id="A0A921UK44"/>
<keyword evidence="2" id="KW-0732">Signal</keyword>
<dbReference type="OMA" id="AMFQHAP"/>
<name>A0A921UK44_SORBI</name>
<feature type="signal peptide" evidence="2">
    <location>
        <begin position="1"/>
        <end position="19"/>
    </location>
</feature>
<dbReference type="EMBL" id="CM027683">
    <property type="protein sequence ID" value="KAG0534444.1"/>
    <property type="molecule type" value="Genomic_DNA"/>
</dbReference>
<dbReference type="PANTHER" id="PTHR34056:SF4">
    <property type="entry name" value="OS02G0710700 PROTEIN"/>
    <property type="match status" value="1"/>
</dbReference>
<feature type="chain" id="PRO_5037135816" description="SPARK domain-containing protein" evidence="2">
    <location>
        <begin position="20"/>
        <end position="373"/>
    </location>
</feature>
<evidence type="ECO:0000313" key="4">
    <source>
        <dbReference type="Proteomes" id="UP000807115"/>
    </source>
</evidence>
<organism evidence="3 4">
    <name type="scientific">Sorghum bicolor</name>
    <name type="common">Sorghum</name>
    <name type="synonym">Sorghum vulgare</name>
    <dbReference type="NCBI Taxonomy" id="4558"/>
    <lineage>
        <taxon>Eukaryota</taxon>
        <taxon>Viridiplantae</taxon>
        <taxon>Streptophyta</taxon>
        <taxon>Embryophyta</taxon>
        <taxon>Tracheophyta</taxon>
        <taxon>Spermatophyta</taxon>
        <taxon>Magnoliopsida</taxon>
        <taxon>Liliopsida</taxon>
        <taxon>Poales</taxon>
        <taxon>Poaceae</taxon>
        <taxon>PACMAD clade</taxon>
        <taxon>Panicoideae</taxon>
        <taxon>Andropogonodae</taxon>
        <taxon>Andropogoneae</taxon>
        <taxon>Sorghinae</taxon>
        <taxon>Sorghum</taxon>
    </lineage>
</organism>
<evidence type="ECO:0000256" key="2">
    <source>
        <dbReference type="SAM" id="SignalP"/>
    </source>
</evidence>
<accession>A0A921UK44</accession>
<dbReference type="Gramene" id="EES05638">
    <property type="protein sequence ID" value="EES05638"/>
    <property type="gene ID" value="SORBI_3004G263700"/>
</dbReference>
<dbReference type="InterPro" id="IPR040376">
    <property type="entry name" value="At4g28100-like"/>
</dbReference>
<protein>
    <recommendedName>
        <fullName evidence="5">SPARK domain-containing protein</fullName>
    </recommendedName>
</protein>
<proteinExistence type="predicted"/>
<sequence>MPPLGRARSILLLLHYVAASHLLLRAPIHRAAGDTLPDPALLDPALIFPSATPVQPAAAAAVPGGTIPAFPEQSDSLAGSSSTCPLAPSPALLPAVRSSCDAADDDGALPPRLRCCPALAAWLFAAYAPAALAERPPARSSPAAAAVDMPLPPDDSEACAGATDRALRAAGAALPRPPGGNGTCDVAFCYCGVRLRRLTCGPPPSEGGGLWSPADAAARKLEKDCAQPGVPGCSKCLLALTTIKASNNPEGGAGAEAAAGKKKQTAGRSSESDRDCELMGLMWLLQRNATRYGATATAVIQALMAVDEASAAGVVAVATDAGPAAACSLPVDDMPLPAEYAQVGRASDAPRVCCFHLVVLLATLSWIRFVYSL</sequence>
<evidence type="ECO:0000256" key="1">
    <source>
        <dbReference type="SAM" id="MobiDB-lite"/>
    </source>
</evidence>
<comment type="caution">
    <text evidence="3">The sequence shown here is derived from an EMBL/GenBank/DDBJ whole genome shotgun (WGS) entry which is preliminary data.</text>
</comment>
<gene>
    <name evidence="3" type="ORF">BDA96_04G280900</name>
</gene>
<dbReference type="PANTHER" id="PTHR34056">
    <property type="entry name" value="GPI-ANCHORED PROTEIN"/>
    <property type="match status" value="1"/>
</dbReference>
<dbReference type="Proteomes" id="UP000807115">
    <property type="component" value="Chromosome 4"/>
</dbReference>
<reference evidence="3" key="2">
    <citation type="submission" date="2020-10" db="EMBL/GenBank/DDBJ databases">
        <authorList>
            <person name="Cooper E.A."/>
            <person name="Brenton Z.W."/>
            <person name="Flinn B.S."/>
            <person name="Jenkins J."/>
            <person name="Shu S."/>
            <person name="Flowers D."/>
            <person name="Luo F."/>
            <person name="Wang Y."/>
            <person name="Xia P."/>
            <person name="Barry K."/>
            <person name="Daum C."/>
            <person name="Lipzen A."/>
            <person name="Yoshinaga Y."/>
            <person name="Schmutz J."/>
            <person name="Saski C."/>
            <person name="Vermerris W."/>
            <person name="Kresovich S."/>
        </authorList>
    </citation>
    <scope>NUCLEOTIDE SEQUENCE</scope>
</reference>